<reference evidence="1 2" key="1">
    <citation type="submission" date="2024-04" db="EMBL/GenBank/DDBJ databases">
        <authorList>
            <person name="Waldvogel A.-M."/>
            <person name="Schoenle A."/>
        </authorList>
    </citation>
    <scope>NUCLEOTIDE SEQUENCE [LARGE SCALE GENOMIC DNA]</scope>
</reference>
<evidence type="ECO:0000313" key="1">
    <source>
        <dbReference type="EMBL" id="CAL1599052.1"/>
    </source>
</evidence>
<proteinExistence type="predicted"/>
<dbReference type="AlphaFoldDB" id="A0AAV2LI49"/>
<gene>
    <name evidence="1" type="ORF">KC01_LOCUS27389</name>
</gene>
<keyword evidence="2" id="KW-1185">Reference proteome</keyword>
<dbReference type="EMBL" id="OZ035845">
    <property type="protein sequence ID" value="CAL1599052.1"/>
    <property type="molecule type" value="Genomic_DNA"/>
</dbReference>
<accession>A0AAV2LI49</accession>
<protein>
    <submittedName>
        <fullName evidence="1">Uncharacterized protein</fullName>
    </submittedName>
</protein>
<sequence length="80" mass="9080">MDHLLVTKEMDHLLVTKEMDHLLITKETKEMDHLLITKETKEMSAAVVGGTSSFKSSVHLLLSKPKPKLLHCLDPDILKF</sequence>
<organism evidence="1 2">
    <name type="scientific">Knipowitschia caucasica</name>
    <name type="common">Caucasian dwarf goby</name>
    <name type="synonym">Pomatoschistus caucasicus</name>
    <dbReference type="NCBI Taxonomy" id="637954"/>
    <lineage>
        <taxon>Eukaryota</taxon>
        <taxon>Metazoa</taxon>
        <taxon>Chordata</taxon>
        <taxon>Craniata</taxon>
        <taxon>Vertebrata</taxon>
        <taxon>Euteleostomi</taxon>
        <taxon>Actinopterygii</taxon>
        <taxon>Neopterygii</taxon>
        <taxon>Teleostei</taxon>
        <taxon>Neoteleostei</taxon>
        <taxon>Acanthomorphata</taxon>
        <taxon>Gobiaria</taxon>
        <taxon>Gobiiformes</taxon>
        <taxon>Gobioidei</taxon>
        <taxon>Gobiidae</taxon>
        <taxon>Gobiinae</taxon>
        <taxon>Knipowitschia</taxon>
    </lineage>
</organism>
<evidence type="ECO:0000313" key="2">
    <source>
        <dbReference type="Proteomes" id="UP001497482"/>
    </source>
</evidence>
<name>A0AAV2LI49_KNICA</name>
<dbReference type="Proteomes" id="UP001497482">
    <property type="component" value="Chromosome 23"/>
</dbReference>